<gene>
    <name evidence="1" type="ORF">QTO34_003073</name>
</gene>
<sequence length="212" mass="23658">MPAMFPALLPAVDTRHVPRSKLSLKTNMRSEDSAYSEWLLKLGDGKLDSSFHLGMDIIEILHEIIYNGSIIEATFENSISIYNIKNISKHAIICPENEYIYKLNEEILDILDGDFHTYLSDDSIDSTDDAEKENFPIRFLNSITPLGNLVSSIKIEIVTRGSVLVMEVCGALSGPGQLLQWPVPGGLGAPNRIQRAAMLDWLRPDQRSQTTV</sequence>
<evidence type="ECO:0000313" key="2">
    <source>
        <dbReference type="Proteomes" id="UP001177744"/>
    </source>
</evidence>
<dbReference type="AlphaFoldDB" id="A0AA40HTG9"/>
<dbReference type="PANTHER" id="PTHR10492">
    <property type="match status" value="1"/>
</dbReference>
<accession>A0AA40HTG9</accession>
<comment type="caution">
    <text evidence="1">The sequence shown here is derived from an EMBL/GenBank/DDBJ whole genome shotgun (WGS) entry which is preliminary data.</text>
</comment>
<reference evidence="1" key="1">
    <citation type="submission" date="2023-06" db="EMBL/GenBank/DDBJ databases">
        <title>Reference genome for the Northern bat (Eptesicus nilssonii), a most northern bat species.</title>
        <authorList>
            <person name="Laine V.N."/>
            <person name="Pulliainen A.T."/>
            <person name="Lilley T.M."/>
        </authorList>
    </citation>
    <scope>NUCLEOTIDE SEQUENCE</scope>
    <source>
        <strain evidence="1">BLF_Eptnil</strain>
        <tissue evidence="1">Kidney</tissue>
    </source>
</reference>
<proteinExistence type="predicted"/>
<dbReference type="EMBL" id="JAULJE010000012">
    <property type="protein sequence ID" value="KAK1337028.1"/>
    <property type="molecule type" value="Genomic_DNA"/>
</dbReference>
<organism evidence="1 2">
    <name type="scientific">Cnephaeus nilssonii</name>
    <name type="common">Northern bat</name>
    <name type="synonym">Eptesicus nilssonii</name>
    <dbReference type="NCBI Taxonomy" id="3371016"/>
    <lineage>
        <taxon>Eukaryota</taxon>
        <taxon>Metazoa</taxon>
        <taxon>Chordata</taxon>
        <taxon>Craniata</taxon>
        <taxon>Vertebrata</taxon>
        <taxon>Euteleostomi</taxon>
        <taxon>Mammalia</taxon>
        <taxon>Eutheria</taxon>
        <taxon>Laurasiatheria</taxon>
        <taxon>Chiroptera</taxon>
        <taxon>Yangochiroptera</taxon>
        <taxon>Vespertilionidae</taxon>
        <taxon>Cnephaeus</taxon>
    </lineage>
</organism>
<dbReference type="Proteomes" id="UP001177744">
    <property type="component" value="Unassembled WGS sequence"/>
</dbReference>
<protein>
    <recommendedName>
        <fullName evidence="3">DNA helicase</fullName>
    </recommendedName>
</protein>
<name>A0AA40HTG9_CNENI</name>
<keyword evidence="2" id="KW-1185">Reference proteome</keyword>
<evidence type="ECO:0000313" key="1">
    <source>
        <dbReference type="EMBL" id="KAK1337028.1"/>
    </source>
</evidence>
<evidence type="ECO:0008006" key="3">
    <source>
        <dbReference type="Google" id="ProtNLM"/>
    </source>
</evidence>
<dbReference type="PANTHER" id="PTHR10492:SF57">
    <property type="entry name" value="ATP-DEPENDENT DNA HELICASE"/>
    <property type="match status" value="1"/>
</dbReference>